<feature type="region of interest" description="Disordered" evidence="1">
    <location>
        <begin position="69"/>
        <end position="129"/>
    </location>
</feature>
<dbReference type="EMBL" id="JAINUF010000003">
    <property type="protein sequence ID" value="KAJ8367987.1"/>
    <property type="molecule type" value="Genomic_DNA"/>
</dbReference>
<evidence type="ECO:0000313" key="2">
    <source>
        <dbReference type="EMBL" id="KAJ8367987.1"/>
    </source>
</evidence>
<accession>A0A9Q1FUY2</accession>
<keyword evidence="3" id="KW-1185">Reference proteome</keyword>
<feature type="compositionally biased region" description="Basic and acidic residues" evidence="1">
    <location>
        <begin position="84"/>
        <end position="93"/>
    </location>
</feature>
<feature type="compositionally biased region" description="Basic and acidic residues" evidence="1">
    <location>
        <begin position="114"/>
        <end position="129"/>
    </location>
</feature>
<feature type="region of interest" description="Disordered" evidence="1">
    <location>
        <begin position="25"/>
        <end position="49"/>
    </location>
</feature>
<organism evidence="2 3">
    <name type="scientific">Synaphobranchus kaupii</name>
    <name type="common">Kaup's arrowtooth eel</name>
    <dbReference type="NCBI Taxonomy" id="118154"/>
    <lineage>
        <taxon>Eukaryota</taxon>
        <taxon>Metazoa</taxon>
        <taxon>Chordata</taxon>
        <taxon>Craniata</taxon>
        <taxon>Vertebrata</taxon>
        <taxon>Euteleostomi</taxon>
        <taxon>Actinopterygii</taxon>
        <taxon>Neopterygii</taxon>
        <taxon>Teleostei</taxon>
        <taxon>Anguilliformes</taxon>
        <taxon>Synaphobranchidae</taxon>
        <taxon>Synaphobranchus</taxon>
    </lineage>
</organism>
<reference evidence="2" key="1">
    <citation type="journal article" date="2023" name="Science">
        <title>Genome structures resolve the early diversification of teleost fishes.</title>
        <authorList>
            <person name="Parey E."/>
            <person name="Louis A."/>
            <person name="Montfort J."/>
            <person name="Bouchez O."/>
            <person name="Roques C."/>
            <person name="Iampietro C."/>
            <person name="Lluch J."/>
            <person name="Castinel A."/>
            <person name="Donnadieu C."/>
            <person name="Desvignes T."/>
            <person name="Floi Bucao C."/>
            <person name="Jouanno E."/>
            <person name="Wen M."/>
            <person name="Mejri S."/>
            <person name="Dirks R."/>
            <person name="Jansen H."/>
            <person name="Henkel C."/>
            <person name="Chen W.J."/>
            <person name="Zahm M."/>
            <person name="Cabau C."/>
            <person name="Klopp C."/>
            <person name="Thompson A.W."/>
            <person name="Robinson-Rechavi M."/>
            <person name="Braasch I."/>
            <person name="Lecointre G."/>
            <person name="Bobe J."/>
            <person name="Postlethwait J.H."/>
            <person name="Berthelot C."/>
            <person name="Roest Crollius H."/>
            <person name="Guiguen Y."/>
        </authorList>
    </citation>
    <scope>NUCLEOTIDE SEQUENCE</scope>
    <source>
        <strain evidence="2">WJC10195</strain>
    </source>
</reference>
<protein>
    <submittedName>
        <fullName evidence="2">Uncharacterized protein</fullName>
    </submittedName>
</protein>
<name>A0A9Q1FUY2_SYNKA</name>
<gene>
    <name evidence="2" type="ORF">SKAU_G00080150</name>
</gene>
<evidence type="ECO:0000313" key="3">
    <source>
        <dbReference type="Proteomes" id="UP001152622"/>
    </source>
</evidence>
<evidence type="ECO:0000256" key="1">
    <source>
        <dbReference type="SAM" id="MobiDB-lite"/>
    </source>
</evidence>
<comment type="caution">
    <text evidence="2">The sequence shown here is derived from an EMBL/GenBank/DDBJ whole genome shotgun (WGS) entry which is preliminary data.</text>
</comment>
<proteinExistence type="predicted"/>
<sequence>MQSVCISPLPFQLCYALPPYTSINSPPPPAEQVRSSLQKEHYRGKTVRRSKTCLRKRGAFFALSRRLNFGTRAPGQPSVRSLHRGPDGTEHTGAKRGKERPTEQLNRFRRRRLTGNERTRRQGRGEHRD</sequence>
<dbReference type="AlphaFoldDB" id="A0A9Q1FUY2"/>
<dbReference type="Proteomes" id="UP001152622">
    <property type="component" value="Chromosome 3"/>
</dbReference>